<dbReference type="AlphaFoldDB" id="A0A9D7XN99"/>
<dbReference type="EMBL" id="JADKGY010000001">
    <property type="protein sequence ID" value="MBK9982000.1"/>
    <property type="molecule type" value="Genomic_DNA"/>
</dbReference>
<feature type="compositionally biased region" description="Acidic residues" evidence="1">
    <location>
        <begin position="30"/>
        <end position="41"/>
    </location>
</feature>
<feature type="compositionally biased region" description="Polar residues" evidence="1">
    <location>
        <begin position="42"/>
        <end position="53"/>
    </location>
</feature>
<evidence type="ECO:0008006" key="4">
    <source>
        <dbReference type="Google" id="ProtNLM"/>
    </source>
</evidence>
<organism evidence="2 3">
    <name type="scientific">Candidatus Opimibacter skivensis</name>
    <dbReference type="NCBI Taxonomy" id="2982028"/>
    <lineage>
        <taxon>Bacteria</taxon>
        <taxon>Pseudomonadati</taxon>
        <taxon>Bacteroidota</taxon>
        <taxon>Saprospiria</taxon>
        <taxon>Saprospirales</taxon>
        <taxon>Saprospiraceae</taxon>
        <taxon>Candidatus Opimibacter</taxon>
    </lineage>
</organism>
<reference evidence="2 3" key="1">
    <citation type="submission" date="2020-10" db="EMBL/GenBank/DDBJ databases">
        <title>Connecting structure to function with the recovery of over 1000 high-quality activated sludge metagenome-assembled genomes encoding full-length rRNA genes using long-read sequencing.</title>
        <authorList>
            <person name="Singleton C.M."/>
            <person name="Petriglieri F."/>
            <person name="Kristensen J.M."/>
            <person name="Kirkegaard R.H."/>
            <person name="Michaelsen T.Y."/>
            <person name="Andersen M.H."/>
            <person name="Karst S.M."/>
            <person name="Dueholm M.S."/>
            <person name="Nielsen P.H."/>
            <person name="Albertsen M."/>
        </authorList>
    </citation>
    <scope>NUCLEOTIDE SEQUENCE [LARGE SCALE GENOMIC DNA]</scope>
    <source>
        <strain evidence="2">Ribe_18-Q3-R11-54_MAXAC.273</strain>
    </source>
</reference>
<accession>A0A9D7XN99</accession>
<evidence type="ECO:0000313" key="2">
    <source>
        <dbReference type="EMBL" id="MBK9982000.1"/>
    </source>
</evidence>
<evidence type="ECO:0000256" key="1">
    <source>
        <dbReference type="SAM" id="MobiDB-lite"/>
    </source>
</evidence>
<sequence>MKKQEILKQVIHQMENNIAEIRTSLQDYEAASDIDEGDTSDPENFSQQSEQKEMQYQMQIQLDSAQSSLIELKDFLGKEYSVAKAGALIETETNYFFLGVSFPALHIGEKELLGISAESPAYGVINGKSKGGSFQLGKNKHSILGIS</sequence>
<feature type="region of interest" description="Disordered" evidence="1">
    <location>
        <begin position="29"/>
        <end position="53"/>
    </location>
</feature>
<name>A0A9D7XN99_9BACT</name>
<gene>
    <name evidence="2" type="ORF">IPP15_06160</name>
</gene>
<evidence type="ECO:0000313" key="3">
    <source>
        <dbReference type="Proteomes" id="UP000808337"/>
    </source>
</evidence>
<comment type="caution">
    <text evidence="2">The sequence shown here is derived from an EMBL/GenBank/DDBJ whole genome shotgun (WGS) entry which is preliminary data.</text>
</comment>
<protein>
    <recommendedName>
        <fullName evidence="4">Transcription elongation factor GreA/GreB C-terminal domain-containing protein</fullName>
    </recommendedName>
</protein>
<dbReference type="Proteomes" id="UP000808337">
    <property type="component" value="Unassembled WGS sequence"/>
</dbReference>
<proteinExistence type="predicted"/>